<dbReference type="RefSeq" id="WP_243066544.1">
    <property type="nucleotide sequence ID" value="NZ_JAIVFK010000004.1"/>
</dbReference>
<evidence type="ECO:0000313" key="4">
    <source>
        <dbReference type="Proteomes" id="UP001139104"/>
    </source>
</evidence>
<dbReference type="InterPro" id="IPR055247">
    <property type="entry name" value="InsJ-like_HTH"/>
</dbReference>
<gene>
    <name evidence="3" type="ORF">K2U94_07155</name>
</gene>
<comment type="caution">
    <text evidence="3">The sequence shown here is derived from an EMBL/GenBank/DDBJ whole genome shotgun (WGS) entry which is preliminary data.</text>
</comment>
<proteinExistence type="predicted"/>
<dbReference type="EMBL" id="JAIVFP010000001">
    <property type="protein sequence ID" value="MCI4682539.1"/>
    <property type="molecule type" value="Genomic_DNA"/>
</dbReference>
<reference evidence="3" key="1">
    <citation type="journal article" date="2022" name="ISME J.">
        <title>Identification of active gaseous-alkane degraders at natural gas seeps.</title>
        <authorList>
            <person name="Farhan Ul Haque M."/>
            <person name="Hernandez M."/>
            <person name="Crombie A.T."/>
            <person name="Murrell J.C."/>
        </authorList>
    </citation>
    <scope>NUCLEOTIDE SEQUENCE</scope>
    <source>
        <strain evidence="3">PC2</strain>
    </source>
</reference>
<accession>A0ABS9Z4D5</accession>
<dbReference type="Proteomes" id="UP001139104">
    <property type="component" value="Unassembled WGS sequence"/>
</dbReference>
<evidence type="ECO:0000256" key="1">
    <source>
        <dbReference type="SAM" id="MobiDB-lite"/>
    </source>
</evidence>
<dbReference type="InterPro" id="IPR009057">
    <property type="entry name" value="Homeodomain-like_sf"/>
</dbReference>
<name>A0ABS9Z4D5_9HYPH</name>
<keyword evidence="4" id="KW-1185">Reference proteome</keyword>
<dbReference type="Pfam" id="PF13518">
    <property type="entry name" value="HTH_28"/>
    <property type="match status" value="1"/>
</dbReference>
<evidence type="ECO:0000313" key="3">
    <source>
        <dbReference type="EMBL" id="MCI4682539.1"/>
    </source>
</evidence>
<feature type="domain" description="Insertion element IS150 protein InsJ-like helix-turn-helix" evidence="2">
    <location>
        <begin position="14"/>
        <end position="62"/>
    </location>
</feature>
<dbReference type="Gene3D" id="1.10.10.10">
    <property type="entry name" value="Winged helix-like DNA-binding domain superfamily/Winged helix DNA-binding domain"/>
    <property type="match status" value="1"/>
</dbReference>
<feature type="region of interest" description="Disordered" evidence="1">
    <location>
        <begin position="55"/>
        <end position="93"/>
    </location>
</feature>
<sequence>MSDRVQSRLSTELKVQIVQRVEAGERLSAVAKEIGVLRKSIYEWRAAYRTLGAAGLNQKRGPKPDRKRKSASTPGAASSDAASSSAPPDVEAKPMDELGRAQARIAELERIIGRQQADLHFFREALRLWDAKSPKSGAPTSAVANAGLCSCMTDEIALFWESVGCDQRLIITISS</sequence>
<dbReference type="SUPFAM" id="SSF46689">
    <property type="entry name" value="Homeodomain-like"/>
    <property type="match status" value="1"/>
</dbReference>
<dbReference type="InterPro" id="IPR036388">
    <property type="entry name" value="WH-like_DNA-bd_sf"/>
</dbReference>
<feature type="compositionally biased region" description="Low complexity" evidence="1">
    <location>
        <begin position="71"/>
        <end position="88"/>
    </location>
</feature>
<organism evidence="3 4">
    <name type="scientific">Candidatus Rhodoblastus alkanivorans</name>
    <dbReference type="NCBI Taxonomy" id="2954117"/>
    <lineage>
        <taxon>Bacteria</taxon>
        <taxon>Pseudomonadati</taxon>
        <taxon>Pseudomonadota</taxon>
        <taxon>Alphaproteobacteria</taxon>
        <taxon>Hyphomicrobiales</taxon>
        <taxon>Rhodoblastaceae</taxon>
        <taxon>Rhodoblastus</taxon>
    </lineage>
</organism>
<evidence type="ECO:0000259" key="2">
    <source>
        <dbReference type="Pfam" id="PF13518"/>
    </source>
</evidence>
<protein>
    <submittedName>
        <fullName evidence="3">Helix-turn-helix domain-containing protein</fullName>
    </submittedName>
</protein>